<accession>A0A0S4M371</accession>
<name>A0A0S4M371_9BURK</name>
<dbReference type="PANTHER" id="PTHR37483">
    <property type="entry name" value="UPF0125 PROTEIN RATB"/>
    <property type="match status" value="1"/>
</dbReference>
<dbReference type="SUPFAM" id="SSF54285">
    <property type="entry name" value="MoaD/ThiS"/>
    <property type="match status" value="1"/>
</dbReference>
<reference evidence="4" key="1">
    <citation type="submission" date="2015-11" db="EMBL/GenBank/DDBJ databases">
        <authorList>
            <person name="Seth-Smith H.M.B."/>
        </authorList>
    </citation>
    <scope>NUCLEOTIDE SEQUENCE [LARGE SCALE GENOMIC DNA]</scope>
    <source>
        <strain evidence="4">2013Ark11</strain>
    </source>
</reference>
<proteinExistence type="inferred from homology"/>
<evidence type="ECO:0000313" key="4">
    <source>
        <dbReference type="Proteomes" id="UP000198651"/>
    </source>
</evidence>
<dbReference type="Proteomes" id="UP000198651">
    <property type="component" value="Chromosome I"/>
</dbReference>
<dbReference type="RefSeq" id="WP_092343364.1">
    <property type="nucleotide sequence ID" value="NZ_FLSL01000097.1"/>
</dbReference>
<sequence>MSTENFNVKVVYALREEAVIISLSVPVGSRIEDAIKMSGMLDRFPKIDLNQQKVGIYGRLHDLSAAVSDGDRVEIYRPILVDPKEIRRLRANKLLLSSGSKST</sequence>
<dbReference type="OrthoDB" id="9796575at2"/>
<comment type="similarity">
    <text evidence="1 2">Belongs to the UPF0125 (RnfH) family.</text>
</comment>
<evidence type="ECO:0000256" key="2">
    <source>
        <dbReference type="HAMAP-Rule" id="MF_00460"/>
    </source>
</evidence>
<protein>
    <recommendedName>
        <fullName evidence="2">UPF0125 protein Ark11_1418</fullName>
    </recommendedName>
</protein>
<evidence type="ECO:0000256" key="1">
    <source>
        <dbReference type="ARBA" id="ARBA00010645"/>
    </source>
</evidence>
<dbReference type="PATRIC" id="fig|1561003.3.peg.1462"/>
<keyword evidence="4" id="KW-1185">Reference proteome</keyword>
<dbReference type="HAMAP" id="MF_00460">
    <property type="entry name" value="UPF0125_RnfH"/>
    <property type="match status" value="1"/>
</dbReference>
<organism evidence="3 4">
    <name type="scientific">Candidatus Ichthyocystis hellenicum</name>
    <dbReference type="NCBI Taxonomy" id="1561003"/>
    <lineage>
        <taxon>Bacteria</taxon>
        <taxon>Pseudomonadati</taxon>
        <taxon>Pseudomonadota</taxon>
        <taxon>Betaproteobacteria</taxon>
        <taxon>Burkholderiales</taxon>
        <taxon>Candidatus Ichthyocystis</taxon>
    </lineage>
</organism>
<dbReference type="InterPro" id="IPR016155">
    <property type="entry name" value="Mopterin_synth/thiamin_S_b"/>
</dbReference>
<dbReference type="InterPro" id="IPR037021">
    <property type="entry name" value="RnfH_sf"/>
</dbReference>
<dbReference type="PANTHER" id="PTHR37483:SF1">
    <property type="entry name" value="UPF0125 PROTEIN RATB"/>
    <property type="match status" value="1"/>
</dbReference>
<dbReference type="NCBIfam" id="NF002490">
    <property type="entry name" value="PRK01777.1"/>
    <property type="match status" value="1"/>
</dbReference>
<dbReference type="AlphaFoldDB" id="A0A0S4M371"/>
<dbReference type="Gene3D" id="3.10.20.280">
    <property type="entry name" value="RnfH-like"/>
    <property type="match status" value="1"/>
</dbReference>
<dbReference type="STRING" id="1561003.Ark11_1418"/>
<dbReference type="EMBL" id="LN906597">
    <property type="protein sequence ID" value="CUT18217.1"/>
    <property type="molecule type" value="Genomic_DNA"/>
</dbReference>
<dbReference type="Pfam" id="PF03658">
    <property type="entry name" value="Ub-RnfH"/>
    <property type="match status" value="1"/>
</dbReference>
<dbReference type="InterPro" id="IPR005346">
    <property type="entry name" value="RnfH"/>
</dbReference>
<gene>
    <name evidence="3" type="ORF">Ark11_1418</name>
</gene>
<evidence type="ECO:0000313" key="3">
    <source>
        <dbReference type="EMBL" id="CUT18217.1"/>
    </source>
</evidence>